<gene>
    <name evidence="1" type="ORF">EB12_02910</name>
</gene>
<dbReference type="Proteomes" id="UP000253144">
    <property type="component" value="Unassembled WGS sequence"/>
</dbReference>
<evidence type="ECO:0000313" key="1">
    <source>
        <dbReference type="EMBL" id="RBS25250.1"/>
    </source>
</evidence>
<reference evidence="1 2" key="1">
    <citation type="submission" date="2015-06" db="EMBL/GenBank/DDBJ databases">
        <title>The Genome Sequence of Enterococcus faecium 131EA1.</title>
        <authorList>
            <consortium name="The Broad Institute Genomics Platform"/>
            <consortium name="The Broad Institute Genome Sequencing Center for Infectious Disease"/>
            <person name="Earl A.M."/>
            <person name="Van Tyne D."/>
            <person name="Lebreton F."/>
            <person name="Saavedra J.T."/>
            <person name="Gilmore M.S."/>
            <person name="Manson Mcguire A."/>
            <person name="Clock S."/>
            <person name="Crupain M."/>
            <person name="Rangan U."/>
            <person name="Young S."/>
            <person name="Abouelleil A."/>
            <person name="Cao P."/>
            <person name="Chapman S.B."/>
            <person name="Griggs A."/>
            <person name="Priest M."/>
            <person name="Shea T."/>
            <person name="Wortman J."/>
            <person name="Nusbaum C."/>
            <person name="Birren B."/>
        </authorList>
    </citation>
    <scope>NUCLEOTIDE SEQUENCE [LARGE SCALE GENOMIC DNA]</scope>
    <source>
        <strain evidence="1 2">131EA1</strain>
    </source>
</reference>
<evidence type="ECO:0000313" key="2">
    <source>
        <dbReference type="Proteomes" id="UP000253144"/>
    </source>
</evidence>
<comment type="caution">
    <text evidence="1">The sequence shown here is derived from an EMBL/GenBank/DDBJ whole genome shotgun (WGS) entry which is preliminary data.</text>
</comment>
<dbReference type="EMBL" id="LEQJ01000026">
    <property type="protein sequence ID" value="RBS25250.1"/>
    <property type="molecule type" value="Genomic_DNA"/>
</dbReference>
<protein>
    <submittedName>
        <fullName evidence="1">Uncharacterized protein</fullName>
    </submittedName>
</protein>
<accession>A0A3F3NKH6</accession>
<dbReference type="AlphaFoldDB" id="A0A3F3NKH6"/>
<organism evidence="1 2">
    <name type="scientific">Enterococcus faecium</name>
    <name type="common">Streptococcus faecium</name>
    <dbReference type="NCBI Taxonomy" id="1352"/>
    <lineage>
        <taxon>Bacteria</taxon>
        <taxon>Bacillati</taxon>
        <taxon>Bacillota</taxon>
        <taxon>Bacilli</taxon>
        <taxon>Lactobacillales</taxon>
        <taxon>Enterococcaceae</taxon>
        <taxon>Enterococcus</taxon>
    </lineage>
</organism>
<proteinExistence type="predicted"/>
<sequence length="31" mass="3420">MIFSITMKLVFGLIGLLLVVRLLGKKSVVCQ</sequence>
<name>A0A3F3NKH6_ENTFC</name>